<dbReference type="Gene3D" id="1.20.1050.10">
    <property type="match status" value="1"/>
</dbReference>
<sequence length="203" mass="23655">MKGEQMADDFVAMNPAHLVPTIKDGDFVLWESRAIMQYLCNKFDKENKFYPADLEARAKVDYLLNFDLGTLYRAIGEYIYPIWLHNAAPDQEKLKVMEEKFDFMENHLFKKGDYLTGESPTIADISISCSFYNATYVGYQFCPEKYPKITTFREKMAVFANNEDLSAQIEEMIKELMTMDRQVMDSAYAQPKKCENEEQKTSE</sequence>
<dbReference type="PANTHER" id="PTHR43969:SF9">
    <property type="entry name" value="GLUTATHIONE S TRANSFERASE D10, ISOFORM A-RELATED"/>
    <property type="match status" value="1"/>
</dbReference>
<dbReference type="EMBL" id="OU015568">
    <property type="protein sequence ID" value="CAG5081958.1"/>
    <property type="molecule type" value="Genomic_DNA"/>
</dbReference>
<dbReference type="PROSITE" id="PS50404">
    <property type="entry name" value="GST_NTER"/>
    <property type="match status" value="1"/>
</dbReference>
<dbReference type="Pfam" id="PF14497">
    <property type="entry name" value="GST_C_3"/>
    <property type="match status" value="1"/>
</dbReference>
<dbReference type="SFLD" id="SFLDS00019">
    <property type="entry name" value="Glutathione_Transferase_(cytos"/>
    <property type="match status" value="1"/>
</dbReference>
<evidence type="ECO:0000256" key="1">
    <source>
        <dbReference type="ARBA" id="ARBA00011738"/>
    </source>
</evidence>
<evidence type="ECO:0000259" key="3">
    <source>
        <dbReference type="PROSITE" id="PS50405"/>
    </source>
</evidence>
<dbReference type="InterPro" id="IPR010987">
    <property type="entry name" value="Glutathione-S-Trfase_C-like"/>
</dbReference>
<organism evidence="4 5">
    <name type="scientific">Oikopleura dioica</name>
    <name type="common">Tunicate</name>
    <dbReference type="NCBI Taxonomy" id="34765"/>
    <lineage>
        <taxon>Eukaryota</taxon>
        <taxon>Metazoa</taxon>
        <taxon>Chordata</taxon>
        <taxon>Tunicata</taxon>
        <taxon>Appendicularia</taxon>
        <taxon>Copelata</taxon>
        <taxon>Oikopleuridae</taxon>
        <taxon>Oikopleura</taxon>
    </lineage>
</organism>
<accession>A0ABN7RNE2</accession>
<dbReference type="Gene3D" id="3.40.30.10">
    <property type="entry name" value="Glutaredoxin"/>
    <property type="match status" value="1"/>
</dbReference>
<name>A0ABN7RNE2_OIKDI</name>
<reference evidence="4 5" key="1">
    <citation type="submission" date="2021-04" db="EMBL/GenBank/DDBJ databases">
        <authorList>
            <person name="Bliznina A."/>
        </authorList>
    </citation>
    <scope>NUCLEOTIDE SEQUENCE [LARGE SCALE GENOMIC DNA]</scope>
</reference>
<dbReference type="Proteomes" id="UP001158576">
    <property type="component" value="Chromosome PAR"/>
</dbReference>
<dbReference type="PANTHER" id="PTHR43969">
    <property type="entry name" value="GLUTATHIONE S TRANSFERASE D10, ISOFORM A-RELATED"/>
    <property type="match status" value="1"/>
</dbReference>
<dbReference type="InterPro" id="IPR036282">
    <property type="entry name" value="Glutathione-S-Trfase_C_sf"/>
</dbReference>
<feature type="domain" description="GST C-terminal" evidence="3">
    <location>
        <begin position="53"/>
        <end position="176"/>
    </location>
</feature>
<evidence type="ECO:0000313" key="5">
    <source>
        <dbReference type="Proteomes" id="UP001158576"/>
    </source>
</evidence>
<dbReference type="PROSITE" id="PS50405">
    <property type="entry name" value="GST_CTER"/>
    <property type="match status" value="1"/>
</dbReference>
<dbReference type="InterPro" id="IPR036249">
    <property type="entry name" value="Thioredoxin-like_sf"/>
</dbReference>
<feature type="domain" description="GST N-terminal" evidence="2">
    <location>
        <begin position="1"/>
        <end position="47"/>
    </location>
</feature>
<proteinExistence type="predicted"/>
<dbReference type="Pfam" id="PF02798">
    <property type="entry name" value="GST_N"/>
    <property type="match status" value="1"/>
</dbReference>
<evidence type="ECO:0000259" key="2">
    <source>
        <dbReference type="PROSITE" id="PS50404"/>
    </source>
</evidence>
<keyword evidence="5" id="KW-1185">Reference proteome</keyword>
<gene>
    <name evidence="4" type="ORF">OKIOD_LOCUS1560</name>
</gene>
<comment type="subunit">
    <text evidence="1">Homodimer.</text>
</comment>
<dbReference type="InterPro" id="IPR004045">
    <property type="entry name" value="Glutathione_S-Trfase_N"/>
</dbReference>
<dbReference type="SUPFAM" id="SSF47616">
    <property type="entry name" value="GST C-terminal domain-like"/>
    <property type="match status" value="1"/>
</dbReference>
<dbReference type="CDD" id="cd03177">
    <property type="entry name" value="GST_C_Delta_Epsilon"/>
    <property type="match status" value="1"/>
</dbReference>
<dbReference type="InterPro" id="IPR004046">
    <property type="entry name" value="GST_C"/>
</dbReference>
<dbReference type="InterPro" id="IPR040079">
    <property type="entry name" value="Glutathione_S-Trfase"/>
</dbReference>
<dbReference type="SUPFAM" id="SSF52833">
    <property type="entry name" value="Thioredoxin-like"/>
    <property type="match status" value="1"/>
</dbReference>
<evidence type="ECO:0000313" key="4">
    <source>
        <dbReference type="EMBL" id="CAG5081958.1"/>
    </source>
</evidence>
<dbReference type="SFLD" id="SFLDG00358">
    <property type="entry name" value="Main_(cytGST)"/>
    <property type="match status" value="1"/>
</dbReference>
<protein>
    <submittedName>
        <fullName evidence="4">Oidioi.mRNA.OKI2018_I69.PAR.g10002.t1.cds</fullName>
    </submittedName>
</protein>